<feature type="chain" id="PRO_5012289172" description="SnoaL-like domain-containing protein" evidence="1">
    <location>
        <begin position="19"/>
        <end position="419"/>
    </location>
</feature>
<reference evidence="3 4" key="1">
    <citation type="submission" date="2017-05" db="EMBL/GenBank/DDBJ databases">
        <title>The draft genome sequence of Idiomarina salinarum WNB302.</title>
        <authorList>
            <person name="Sun Y."/>
            <person name="Chen B."/>
            <person name="Du Z."/>
        </authorList>
    </citation>
    <scope>NUCLEOTIDE SEQUENCE [LARGE SCALE GENOMIC DNA]</scope>
    <source>
        <strain evidence="3 4">WNB302</strain>
    </source>
</reference>
<dbReference type="Gene3D" id="3.10.450.50">
    <property type="match status" value="1"/>
</dbReference>
<evidence type="ECO:0000313" key="4">
    <source>
        <dbReference type="Proteomes" id="UP000216840"/>
    </source>
</evidence>
<accession>A0A265USN3</accession>
<dbReference type="Pfam" id="PF12680">
    <property type="entry name" value="SnoaL_2"/>
    <property type="match status" value="1"/>
</dbReference>
<protein>
    <recommendedName>
        <fullName evidence="2">SnoaL-like domain-containing protein</fullName>
    </recommendedName>
</protein>
<dbReference type="InterPro" id="IPR032710">
    <property type="entry name" value="NTF2-like_dom_sf"/>
</dbReference>
<keyword evidence="4" id="KW-1185">Reference proteome</keyword>
<dbReference type="RefSeq" id="WP_094968663.1">
    <property type="nucleotide sequence ID" value="NZ_NGJN01000005.1"/>
</dbReference>
<proteinExistence type="predicted"/>
<dbReference type="Proteomes" id="UP000216840">
    <property type="component" value="Unassembled WGS sequence"/>
</dbReference>
<dbReference type="AlphaFoldDB" id="A0A265USN3"/>
<dbReference type="InterPro" id="IPR011659">
    <property type="entry name" value="WD40"/>
</dbReference>
<keyword evidence="1" id="KW-0732">Signal</keyword>
<dbReference type="InterPro" id="IPR037401">
    <property type="entry name" value="SnoaL-like"/>
</dbReference>
<dbReference type="EMBL" id="NGJN01000005">
    <property type="protein sequence ID" value="OZV68077.1"/>
    <property type="molecule type" value="Genomic_DNA"/>
</dbReference>
<gene>
    <name evidence="3" type="ORF">CA834_10545</name>
</gene>
<dbReference type="SUPFAM" id="SSF69304">
    <property type="entry name" value="Tricorn protease N-terminal domain"/>
    <property type="match status" value="1"/>
</dbReference>
<dbReference type="SUPFAM" id="SSF54427">
    <property type="entry name" value="NTF2-like"/>
    <property type="match status" value="1"/>
</dbReference>
<dbReference type="OrthoDB" id="9797498at2"/>
<name>A0A265USN3_9FLAO</name>
<feature type="signal peptide" evidence="1">
    <location>
        <begin position="1"/>
        <end position="18"/>
    </location>
</feature>
<feature type="domain" description="SnoaL-like" evidence="2">
    <location>
        <begin position="318"/>
        <end position="414"/>
    </location>
</feature>
<organism evidence="3 4">
    <name type="scientific">Winogradskyella aurantia</name>
    <dbReference type="NCBI Taxonomy" id="1915063"/>
    <lineage>
        <taxon>Bacteria</taxon>
        <taxon>Pseudomonadati</taxon>
        <taxon>Bacteroidota</taxon>
        <taxon>Flavobacteriia</taxon>
        <taxon>Flavobacteriales</taxon>
        <taxon>Flavobacteriaceae</taxon>
        <taxon>Winogradskyella</taxon>
    </lineage>
</organism>
<evidence type="ECO:0000313" key="3">
    <source>
        <dbReference type="EMBL" id="OZV68077.1"/>
    </source>
</evidence>
<comment type="caution">
    <text evidence="3">The sequence shown here is derived from an EMBL/GenBank/DDBJ whole genome shotgun (WGS) entry which is preliminary data.</text>
</comment>
<evidence type="ECO:0000256" key="1">
    <source>
        <dbReference type="SAM" id="SignalP"/>
    </source>
</evidence>
<dbReference type="Pfam" id="PF07676">
    <property type="entry name" value="PD40"/>
    <property type="match status" value="1"/>
</dbReference>
<evidence type="ECO:0000259" key="2">
    <source>
        <dbReference type="Pfam" id="PF12680"/>
    </source>
</evidence>
<sequence>MKQLIHFLYFLIPFGLFAQSDTEVVLFDLNIENGSIELSNFENISNNSGYDNQPSFLNDNRLFYASTRNGQTDIAQYFIKYSSKIWVNFTESSEYSPLNIPNKNEVSAVRLDKDGKQGLYAYDLSTGESYALIEDLIVAYYVWYDENTIVSAVIEDDMLNLYITDLRSSKNRKYATNVGRSIHRIPGSDLVSFISKSNPNQWQIKSLNPATGSVRTIANTIEDVEDMCWLNPKTLLSGKKNTLYKLTLQKDNYWKTVENLSSFGIFNITRITVNPVFNKLAMAVELVTEDNNEKTIDQVAGVKTDGGREVSSMIEAIVQQQLEAYNQRDIEGFMATYADDITLYNYPNQLTAQGKDQMRTAYTNLFKNAPDLNAIIKNRIVIGNKVIDEEEVRVNGKTLRAVAIYEIENGLIKKVTFIQ</sequence>